<name>A0AA89BUW5_PINIB</name>
<organism evidence="11 12">
    <name type="scientific">Pinctada imbricata</name>
    <name type="common">Atlantic pearl-oyster</name>
    <name type="synonym">Pinctada martensii</name>
    <dbReference type="NCBI Taxonomy" id="66713"/>
    <lineage>
        <taxon>Eukaryota</taxon>
        <taxon>Metazoa</taxon>
        <taxon>Spiralia</taxon>
        <taxon>Lophotrochozoa</taxon>
        <taxon>Mollusca</taxon>
        <taxon>Bivalvia</taxon>
        <taxon>Autobranchia</taxon>
        <taxon>Pteriomorphia</taxon>
        <taxon>Pterioida</taxon>
        <taxon>Pterioidea</taxon>
        <taxon>Pteriidae</taxon>
        <taxon>Pinctada</taxon>
    </lineage>
</organism>
<dbReference type="Pfam" id="PF00001">
    <property type="entry name" value="7tm_1"/>
    <property type="match status" value="1"/>
</dbReference>
<evidence type="ECO:0000256" key="4">
    <source>
        <dbReference type="ARBA" id="ARBA00023040"/>
    </source>
</evidence>
<feature type="transmembrane region" description="Helical" evidence="9">
    <location>
        <begin position="201"/>
        <end position="223"/>
    </location>
</feature>
<accession>A0AA89BUW5</accession>
<keyword evidence="2 8" id="KW-0812">Transmembrane</keyword>
<dbReference type="InterPro" id="IPR017452">
    <property type="entry name" value="GPCR_Rhodpsn_7TM"/>
</dbReference>
<comment type="similarity">
    <text evidence="8">Belongs to the G-protein coupled receptor 1 family.</text>
</comment>
<feature type="transmembrane region" description="Helical" evidence="9">
    <location>
        <begin position="252"/>
        <end position="278"/>
    </location>
</feature>
<dbReference type="Proteomes" id="UP001186944">
    <property type="component" value="Unassembled WGS sequence"/>
</dbReference>
<dbReference type="AlphaFoldDB" id="A0AA89BUW5"/>
<dbReference type="GO" id="GO:0005886">
    <property type="term" value="C:plasma membrane"/>
    <property type="evidence" value="ECO:0007669"/>
    <property type="project" value="TreeGrafter"/>
</dbReference>
<evidence type="ECO:0000256" key="1">
    <source>
        <dbReference type="ARBA" id="ARBA00004141"/>
    </source>
</evidence>
<comment type="caution">
    <text evidence="11">The sequence shown here is derived from an EMBL/GenBank/DDBJ whole genome shotgun (WGS) entry which is preliminary data.</text>
</comment>
<dbReference type="InterPro" id="IPR000276">
    <property type="entry name" value="GPCR_Rhodpsn"/>
</dbReference>
<gene>
    <name evidence="11" type="ORF">FSP39_016775</name>
</gene>
<keyword evidence="3 9" id="KW-1133">Transmembrane helix</keyword>
<evidence type="ECO:0000256" key="7">
    <source>
        <dbReference type="ARBA" id="ARBA00023224"/>
    </source>
</evidence>
<feature type="domain" description="G-protein coupled receptors family 1 profile" evidence="10">
    <location>
        <begin position="53"/>
        <end position="315"/>
    </location>
</feature>
<feature type="transmembrane region" description="Helical" evidence="9">
    <location>
        <begin position="73"/>
        <end position="94"/>
    </location>
</feature>
<feature type="transmembrane region" description="Helical" evidence="9">
    <location>
        <begin position="298"/>
        <end position="315"/>
    </location>
</feature>
<feature type="transmembrane region" description="Helical" evidence="9">
    <location>
        <begin position="158"/>
        <end position="177"/>
    </location>
</feature>
<dbReference type="PANTHER" id="PTHR24243">
    <property type="entry name" value="G-PROTEIN COUPLED RECEPTOR"/>
    <property type="match status" value="1"/>
</dbReference>
<dbReference type="PANTHER" id="PTHR24243:SF233">
    <property type="entry name" value="THYROTROPIN-RELEASING HORMONE RECEPTOR"/>
    <property type="match status" value="1"/>
</dbReference>
<dbReference type="PROSITE" id="PS00237">
    <property type="entry name" value="G_PROTEIN_RECEP_F1_1"/>
    <property type="match status" value="1"/>
</dbReference>
<evidence type="ECO:0000256" key="5">
    <source>
        <dbReference type="ARBA" id="ARBA00023136"/>
    </source>
</evidence>
<evidence type="ECO:0000256" key="9">
    <source>
        <dbReference type="SAM" id="Phobius"/>
    </source>
</evidence>
<dbReference type="EMBL" id="VSWD01000014">
    <property type="protein sequence ID" value="KAK3083208.1"/>
    <property type="molecule type" value="Genomic_DNA"/>
</dbReference>
<sequence>MNLTAFNEGIDGFKHHNVSINVTTGSAPPETPMYILVIAAVFFLVIFIVGLIGNLYIIALVCGLRHMRTKMGLLFMNLSITDLLVVMICMPGAAVDVFANEAWLLGEIACKFVYFIESVVMIASASTVLVIGIDRYLAICKSTTDNAWKRLKIGTKITGIWTLAILSCAPVAFIGNIQEDKIDDGTIVKRCVLIFDRNWKIGYIISVFVVLFSLILVVLPFLIQRMASKLLRSSNLFEGQIKTKRIRERRRVVVMLCLVAVSFFVCILPSRVVIIWFVFAEEKLTKELGWRGRINLKIFIQLMMYLNSALSPVIYNSMSTNVRKVTASLLRKWCKLCKKKRKYNIGNQNEEKTHRNPDLPGRQKEFNVVQISIIQLNQQ</sequence>
<dbReference type="SUPFAM" id="SSF81321">
    <property type="entry name" value="Family A G protein-coupled receptor-like"/>
    <property type="match status" value="1"/>
</dbReference>
<keyword evidence="6 8" id="KW-0675">Receptor</keyword>
<evidence type="ECO:0000256" key="6">
    <source>
        <dbReference type="ARBA" id="ARBA00023170"/>
    </source>
</evidence>
<dbReference type="PROSITE" id="PS50262">
    <property type="entry name" value="G_PROTEIN_RECEP_F1_2"/>
    <property type="match status" value="1"/>
</dbReference>
<dbReference type="GO" id="GO:0004930">
    <property type="term" value="F:G protein-coupled receptor activity"/>
    <property type="evidence" value="ECO:0007669"/>
    <property type="project" value="UniProtKB-KW"/>
</dbReference>
<reference evidence="11" key="1">
    <citation type="submission" date="2019-08" db="EMBL/GenBank/DDBJ databases">
        <title>The improved chromosome-level genome for the pearl oyster Pinctada fucata martensii using PacBio sequencing and Hi-C.</title>
        <authorList>
            <person name="Zheng Z."/>
        </authorList>
    </citation>
    <scope>NUCLEOTIDE SEQUENCE</scope>
    <source>
        <strain evidence="11">ZZ-2019</strain>
        <tissue evidence="11">Adductor muscle</tissue>
    </source>
</reference>
<comment type="subcellular location">
    <subcellularLocation>
        <location evidence="1">Membrane</location>
        <topology evidence="1">Multi-pass membrane protein</topology>
    </subcellularLocation>
</comment>
<keyword evidence="7 8" id="KW-0807">Transducer</keyword>
<feature type="transmembrane region" description="Helical" evidence="9">
    <location>
        <begin position="114"/>
        <end position="137"/>
    </location>
</feature>
<keyword evidence="4 8" id="KW-0297">G-protein coupled receptor</keyword>
<evidence type="ECO:0000256" key="2">
    <source>
        <dbReference type="ARBA" id="ARBA00022692"/>
    </source>
</evidence>
<dbReference type="Gene3D" id="1.20.1070.10">
    <property type="entry name" value="Rhodopsin 7-helix transmembrane proteins"/>
    <property type="match status" value="1"/>
</dbReference>
<protein>
    <recommendedName>
        <fullName evidence="10">G-protein coupled receptors family 1 profile domain-containing protein</fullName>
    </recommendedName>
</protein>
<feature type="transmembrane region" description="Helical" evidence="9">
    <location>
        <begin position="33"/>
        <end position="61"/>
    </location>
</feature>
<keyword evidence="5 9" id="KW-0472">Membrane</keyword>
<proteinExistence type="inferred from homology"/>
<dbReference type="PRINTS" id="PR00237">
    <property type="entry name" value="GPCRRHODOPSN"/>
</dbReference>
<evidence type="ECO:0000313" key="11">
    <source>
        <dbReference type="EMBL" id="KAK3083208.1"/>
    </source>
</evidence>
<evidence type="ECO:0000259" key="10">
    <source>
        <dbReference type="PROSITE" id="PS50262"/>
    </source>
</evidence>
<evidence type="ECO:0000256" key="3">
    <source>
        <dbReference type="ARBA" id="ARBA00022989"/>
    </source>
</evidence>
<evidence type="ECO:0000256" key="8">
    <source>
        <dbReference type="RuleBase" id="RU000688"/>
    </source>
</evidence>
<keyword evidence="12" id="KW-1185">Reference proteome</keyword>
<evidence type="ECO:0000313" key="12">
    <source>
        <dbReference type="Proteomes" id="UP001186944"/>
    </source>
</evidence>